<keyword evidence="3" id="KW-1185">Reference proteome</keyword>
<evidence type="ECO:0000256" key="1">
    <source>
        <dbReference type="SAM" id="MobiDB-lite"/>
    </source>
</evidence>
<proteinExistence type="predicted"/>
<dbReference type="Proteomes" id="UP000595140">
    <property type="component" value="Unassembled WGS sequence"/>
</dbReference>
<sequence>MTSNNHNLTLHSILNKDKLTGSNFLDGQRNLTIVLFLEKKEYVLENAIPSQHVATASRAVKEAYDKHVDDDIEVACLMLATITSELQKHHDNMKAYDMILHLRQLYQRQARHERFQISKALFSCKLFVENPIGPHVLKMIGYVKTLEKLGFLTETRTCNRPYSVIVARIVFFVNYEMQGFNKPLHEHFKMLQNAEESLTKGKCSFIVLVQGRKSKKKKFKKFENKGKGKTKPESTYFNL</sequence>
<dbReference type="AlphaFoldDB" id="A0A484L3A9"/>
<dbReference type="EMBL" id="OOIL02000934">
    <property type="protein sequence ID" value="VFQ70704.1"/>
    <property type="molecule type" value="Genomic_DNA"/>
</dbReference>
<evidence type="ECO:0000313" key="2">
    <source>
        <dbReference type="EMBL" id="VFQ70704.1"/>
    </source>
</evidence>
<feature type="region of interest" description="Disordered" evidence="1">
    <location>
        <begin position="220"/>
        <end position="239"/>
    </location>
</feature>
<dbReference type="OrthoDB" id="904370at2759"/>
<feature type="compositionally biased region" description="Basic and acidic residues" evidence="1">
    <location>
        <begin position="221"/>
        <end position="232"/>
    </location>
</feature>
<name>A0A484L3A9_9ASTE</name>
<gene>
    <name evidence="2" type="ORF">CCAM_LOCUS12480</name>
</gene>
<accession>A0A484L3A9</accession>
<protein>
    <submittedName>
        <fullName evidence="2">Uncharacterized protein</fullName>
    </submittedName>
</protein>
<evidence type="ECO:0000313" key="3">
    <source>
        <dbReference type="Proteomes" id="UP000595140"/>
    </source>
</evidence>
<reference evidence="2 3" key="1">
    <citation type="submission" date="2018-04" db="EMBL/GenBank/DDBJ databases">
        <authorList>
            <person name="Vogel A."/>
        </authorList>
    </citation>
    <scope>NUCLEOTIDE SEQUENCE [LARGE SCALE GENOMIC DNA]</scope>
</reference>
<organism evidence="2 3">
    <name type="scientific">Cuscuta campestris</name>
    <dbReference type="NCBI Taxonomy" id="132261"/>
    <lineage>
        <taxon>Eukaryota</taxon>
        <taxon>Viridiplantae</taxon>
        <taxon>Streptophyta</taxon>
        <taxon>Embryophyta</taxon>
        <taxon>Tracheophyta</taxon>
        <taxon>Spermatophyta</taxon>
        <taxon>Magnoliopsida</taxon>
        <taxon>eudicotyledons</taxon>
        <taxon>Gunneridae</taxon>
        <taxon>Pentapetalae</taxon>
        <taxon>asterids</taxon>
        <taxon>lamiids</taxon>
        <taxon>Solanales</taxon>
        <taxon>Convolvulaceae</taxon>
        <taxon>Cuscuteae</taxon>
        <taxon>Cuscuta</taxon>
        <taxon>Cuscuta subgen. Grammica</taxon>
        <taxon>Cuscuta sect. Cleistogrammica</taxon>
    </lineage>
</organism>